<protein>
    <submittedName>
        <fullName evidence="1">Uncharacterized protein</fullName>
    </submittedName>
</protein>
<dbReference type="AlphaFoldDB" id="D9PKK0"/>
<evidence type="ECO:0000313" key="1">
    <source>
        <dbReference type="EMBL" id="EFK95913.1"/>
    </source>
</evidence>
<name>D9PKK0_9ZZZZ</name>
<feature type="non-terminal residue" evidence="1">
    <location>
        <position position="1"/>
    </location>
</feature>
<sequence>ACHPSSHKKPLLVVGEGGCTEIASEQREVCLLYQIRVEIVKPPFLGSEGILQVKPLDRTAC</sequence>
<proteinExistence type="predicted"/>
<reference evidence="1" key="2">
    <citation type="journal article" date="2011" name="Microb. Ecol.">
        <title>Taxonomic and Functional Metagenomic Profiling of the Microbial Community in the Anoxic Sediment of a Sub-saline Shallow Lake (Laguna de Carrizo, Central Spain).</title>
        <authorList>
            <person name="Ferrer M."/>
            <person name="Guazzaroni M.E."/>
            <person name="Richter M."/>
            <person name="Garcia-Salamanca A."/>
            <person name="Yarza P."/>
            <person name="Suarez-Suarez A."/>
            <person name="Solano J."/>
            <person name="Alcaide M."/>
            <person name="van Dillewijn P."/>
            <person name="Molina-Henares M.A."/>
            <person name="Lopez-Cortes N."/>
            <person name="Al-Ramahi Y."/>
            <person name="Guerrero C."/>
            <person name="Acosta A."/>
            <person name="de Eugenio L.I."/>
            <person name="Martinez V."/>
            <person name="Marques S."/>
            <person name="Rojo F."/>
            <person name="Santero E."/>
            <person name="Genilloud O."/>
            <person name="Perez-Perez J."/>
            <person name="Rossello-Mora R."/>
            <person name="Ramos J.L."/>
        </authorList>
    </citation>
    <scope>NUCLEOTIDE SEQUENCE</scope>
</reference>
<comment type="caution">
    <text evidence="1">The sequence shown here is derived from an EMBL/GenBank/DDBJ whole genome shotgun (WGS) entry which is preliminary data.</text>
</comment>
<accession>D9PKK0</accession>
<organism evidence="1">
    <name type="scientific">sediment metagenome</name>
    <dbReference type="NCBI Taxonomy" id="749907"/>
    <lineage>
        <taxon>unclassified sequences</taxon>
        <taxon>metagenomes</taxon>
        <taxon>ecological metagenomes</taxon>
    </lineage>
</organism>
<dbReference type="EMBL" id="ADZX01000620">
    <property type="protein sequence ID" value="EFK95913.1"/>
    <property type="molecule type" value="Genomic_DNA"/>
</dbReference>
<gene>
    <name evidence="1" type="ORF">LDC_2069</name>
</gene>
<reference evidence="1" key="1">
    <citation type="submission" date="2010-07" db="EMBL/GenBank/DDBJ databases">
        <authorList>
            <consortium name="CONSOLIDER consortium CSD2007-00005"/>
            <person name="Guazzaroni M.-E."/>
            <person name="Richter M."/>
            <person name="Garcia-Salamanca A."/>
            <person name="Yarza P."/>
            <person name="Ferrer M."/>
        </authorList>
    </citation>
    <scope>NUCLEOTIDE SEQUENCE</scope>
</reference>